<proteinExistence type="predicted"/>
<dbReference type="OrthoDB" id="5690804at2"/>
<sequence length="148" mass="16928">MRNIIKPFEKVGELKFGMDRNFINTSILKKNDFDSVQNKNIKYGVLSINDYFKNGLVLGYLQTHLSLRYVVLSDPCEAIFEGEDLLAKTYSECLEFMKQFDSDIEEEEYVGFTSYKLGIAIYAPNATDDPDCNIEAVTVGEVGYFQRT</sequence>
<dbReference type="RefSeq" id="WP_095894784.1">
    <property type="nucleotide sequence ID" value="NZ_CP022387.1"/>
</dbReference>
<name>A0A250FWY9_9FLAO</name>
<accession>A0A250FWY9</accession>
<gene>
    <name evidence="1" type="ORF">CGC58_01395</name>
</gene>
<dbReference type="AlphaFoldDB" id="A0A250FWY9"/>
<organism evidence="1 2">
    <name type="scientific">Capnocytophaga stomatis</name>
    <dbReference type="NCBI Taxonomy" id="1848904"/>
    <lineage>
        <taxon>Bacteria</taxon>
        <taxon>Pseudomonadati</taxon>
        <taxon>Bacteroidota</taxon>
        <taxon>Flavobacteriia</taxon>
        <taxon>Flavobacteriales</taxon>
        <taxon>Flavobacteriaceae</taxon>
        <taxon>Capnocytophaga</taxon>
    </lineage>
</organism>
<dbReference type="Proteomes" id="UP000217348">
    <property type="component" value="Chromosome"/>
</dbReference>
<evidence type="ECO:0000313" key="1">
    <source>
        <dbReference type="EMBL" id="ATA88506.1"/>
    </source>
</evidence>
<dbReference type="EMBL" id="CP022387">
    <property type="protein sequence ID" value="ATA88506.1"/>
    <property type="molecule type" value="Genomic_DNA"/>
</dbReference>
<evidence type="ECO:0000313" key="2">
    <source>
        <dbReference type="Proteomes" id="UP000217348"/>
    </source>
</evidence>
<protein>
    <submittedName>
        <fullName evidence="1">Uncharacterized protein</fullName>
    </submittedName>
</protein>
<reference evidence="2" key="1">
    <citation type="submission" date="2017-06" db="EMBL/GenBank/DDBJ databases">
        <title>Capnocytophaga spp. assemblies.</title>
        <authorList>
            <person name="Gulvik C.A."/>
        </authorList>
    </citation>
    <scope>NUCLEOTIDE SEQUENCE [LARGE SCALE GENOMIC DNA]</scope>
    <source>
        <strain evidence="2">H2177</strain>
    </source>
</reference>
<dbReference type="KEGG" id="csto:CGC58_01395"/>